<organism evidence="1 2">
    <name type="scientific">Dreissena polymorpha</name>
    <name type="common">Zebra mussel</name>
    <name type="synonym">Mytilus polymorpha</name>
    <dbReference type="NCBI Taxonomy" id="45954"/>
    <lineage>
        <taxon>Eukaryota</taxon>
        <taxon>Metazoa</taxon>
        <taxon>Spiralia</taxon>
        <taxon>Lophotrochozoa</taxon>
        <taxon>Mollusca</taxon>
        <taxon>Bivalvia</taxon>
        <taxon>Autobranchia</taxon>
        <taxon>Heteroconchia</taxon>
        <taxon>Euheterodonta</taxon>
        <taxon>Imparidentia</taxon>
        <taxon>Neoheterodontei</taxon>
        <taxon>Myida</taxon>
        <taxon>Dreissenoidea</taxon>
        <taxon>Dreissenidae</taxon>
        <taxon>Dreissena</taxon>
    </lineage>
</organism>
<sequence length="51" mass="5770">MLIGNLCSVRREFGNVSRFRILSFRWLGGALLASFKRRADRQVESSPVNAS</sequence>
<evidence type="ECO:0000313" key="1">
    <source>
        <dbReference type="EMBL" id="KAH3831601.1"/>
    </source>
</evidence>
<dbReference type="EMBL" id="JAIWYP010000004">
    <property type="protein sequence ID" value="KAH3831601.1"/>
    <property type="molecule type" value="Genomic_DNA"/>
</dbReference>
<protein>
    <submittedName>
        <fullName evidence="1">Uncharacterized protein</fullName>
    </submittedName>
</protein>
<evidence type="ECO:0000313" key="2">
    <source>
        <dbReference type="Proteomes" id="UP000828390"/>
    </source>
</evidence>
<name>A0A9D4H8J8_DREPO</name>
<dbReference type="Proteomes" id="UP000828390">
    <property type="component" value="Unassembled WGS sequence"/>
</dbReference>
<reference evidence="1" key="2">
    <citation type="submission" date="2020-11" db="EMBL/GenBank/DDBJ databases">
        <authorList>
            <person name="McCartney M.A."/>
            <person name="Auch B."/>
            <person name="Kono T."/>
            <person name="Mallez S."/>
            <person name="Becker A."/>
            <person name="Gohl D.M."/>
            <person name="Silverstein K.A.T."/>
            <person name="Koren S."/>
            <person name="Bechman K.B."/>
            <person name="Herman A."/>
            <person name="Abrahante J.E."/>
            <person name="Garbe J."/>
        </authorList>
    </citation>
    <scope>NUCLEOTIDE SEQUENCE</scope>
    <source>
        <strain evidence="1">Duluth1</strain>
        <tissue evidence="1">Whole animal</tissue>
    </source>
</reference>
<reference evidence="1" key="1">
    <citation type="journal article" date="2019" name="bioRxiv">
        <title>The Genome of the Zebra Mussel, Dreissena polymorpha: A Resource for Invasive Species Research.</title>
        <authorList>
            <person name="McCartney M.A."/>
            <person name="Auch B."/>
            <person name="Kono T."/>
            <person name="Mallez S."/>
            <person name="Zhang Y."/>
            <person name="Obille A."/>
            <person name="Becker A."/>
            <person name="Abrahante J.E."/>
            <person name="Garbe J."/>
            <person name="Badalamenti J.P."/>
            <person name="Herman A."/>
            <person name="Mangelson H."/>
            <person name="Liachko I."/>
            <person name="Sullivan S."/>
            <person name="Sone E.D."/>
            <person name="Koren S."/>
            <person name="Silverstein K.A.T."/>
            <person name="Beckman K.B."/>
            <person name="Gohl D.M."/>
        </authorList>
    </citation>
    <scope>NUCLEOTIDE SEQUENCE</scope>
    <source>
        <strain evidence="1">Duluth1</strain>
        <tissue evidence="1">Whole animal</tissue>
    </source>
</reference>
<gene>
    <name evidence="1" type="ORF">DPMN_104871</name>
</gene>
<comment type="caution">
    <text evidence="1">The sequence shown here is derived from an EMBL/GenBank/DDBJ whole genome shotgun (WGS) entry which is preliminary data.</text>
</comment>
<accession>A0A9D4H8J8</accession>
<dbReference type="AlphaFoldDB" id="A0A9D4H8J8"/>
<proteinExistence type="predicted"/>
<keyword evidence="2" id="KW-1185">Reference proteome</keyword>